<proteinExistence type="predicted"/>
<reference evidence="1" key="1">
    <citation type="submission" date="2019-04" db="EMBL/GenBank/DDBJ databases">
        <title>Evolution of Biomass-Degrading Anaerobic Consortia Revealed by Metagenomics.</title>
        <authorList>
            <person name="Peng X."/>
        </authorList>
    </citation>
    <scope>NUCLEOTIDE SEQUENCE</scope>
    <source>
        <strain evidence="1">SIG12</strain>
    </source>
</reference>
<gene>
    <name evidence="1" type="ORF">E7Z73_01810</name>
</gene>
<comment type="caution">
    <text evidence="1">The sequence shown here is derived from an EMBL/GenBank/DDBJ whole genome shotgun (WGS) entry which is preliminary data.</text>
</comment>
<dbReference type="Proteomes" id="UP000762703">
    <property type="component" value="Unassembled WGS sequence"/>
</dbReference>
<accession>A0A8T3V8S4</accession>
<dbReference type="AlphaFoldDB" id="A0A8T3V8S4"/>
<sequence length="170" mass="19366">MKKLFILITVLILVLSVSSVSAGLFGPPTAECKQYSIEIPDGYGTTEAYNPHNSENYLKLMGHDNNDGKTQRVLYMRGVSSFNDYNRSNTEEIIETSEIDGIKIDRCFDYNSSTVSDGKIVDGRNYTHIEFDKDGYKYIIEIDFDGKYGDIDLNKDVELVKQIRETIKHK</sequence>
<evidence type="ECO:0000313" key="1">
    <source>
        <dbReference type="EMBL" id="MBE6504468.1"/>
    </source>
</evidence>
<dbReference type="RefSeq" id="WP_303736115.1">
    <property type="nucleotide sequence ID" value="NZ_SUTE01000012.1"/>
</dbReference>
<name>A0A8T3V8S4_9EURY</name>
<protein>
    <submittedName>
        <fullName evidence="1">Uncharacterized protein</fullName>
    </submittedName>
</protein>
<evidence type="ECO:0000313" key="2">
    <source>
        <dbReference type="Proteomes" id="UP000762703"/>
    </source>
</evidence>
<organism evidence="1 2">
    <name type="scientific">Methanobrevibacter millerae</name>
    <dbReference type="NCBI Taxonomy" id="230361"/>
    <lineage>
        <taxon>Archaea</taxon>
        <taxon>Methanobacteriati</taxon>
        <taxon>Methanobacteriota</taxon>
        <taxon>Methanomada group</taxon>
        <taxon>Methanobacteria</taxon>
        <taxon>Methanobacteriales</taxon>
        <taxon>Methanobacteriaceae</taxon>
        <taxon>Methanobrevibacter</taxon>
    </lineage>
</organism>
<dbReference type="EMBL" id="SUTE01000012">
    <property type="protein sequence ID" value="MBE6504468.1"/>
    <property type="molecule type" value="Genomic_DNA"/>
</dbReference>